<name>A0A6J4JGI5_9ACTN</name>
<accession>A0A6J4JGI5</accession>
<keyword evidence="2" id="KW-0808">Transferase</keyword>
<gene>
    <name evidence="2" type="ORF">AVDCRST_MAG57-3576</name>
</gene>
<dbReference type="EMBL" id="CADCTI010000291">
    <property type="protein sequence ID" value="CAA9278392.1"/>
    <property type="molecule type" value="Genomic_DNA"/>
</dbReference>
<organism evidence="2">
    <name type="scientific">uncultured Blastococcus sp</name>
    <dbReference type="NCBI Taxonomy" id="217144"/>
    <lineage>
        <taxon>Bacteria</taxon>
        <taxon>Bacillati</taxon>
        <taxon>Actinomycetota</taxon>
        <taxon>Actinomycetes</taxon>
        <taxon>Geodermatophilales</taxon>
        <taxon>Geodermatophilaceae</taxon>
        <taxon>Blastococcus</taxon>
        <taxon>environmental samples</taxon>
    </lineage>
</organism>
<dbReference type="AlphaFoldDB" id="A0A6J4JGI5"/>
<protein>
    <submittedName>
        <fullName evidence="2">Phosphatidylcholine synthase</fullName>
        <ecNumber evidence="2">2.7.8.24</ecNumber>
    </submittedName>
</protein>
<feature type="non-terminal residue" evidence="2">
    <location>
        <position position="1"/>
    </location>
</feature>
<sequence>VAASSRAGERGSAGDTGRDGDGGRPRPGWDVPVATAAGRGRRPPLHRQRGGPRVAHRARGDRRPGGHRPVAGAGDPVRRRHRRHAGPPLPGQGDDPLVRRCTDGRHRRLPHLCLRGRRPALDHRPAALGRVGLGAGHPPAAGLLLPVLPGRREDRRPLLPRVPELLERRRLLRDRAGRRHHRRRRHARRPDRPRLRAGQVRLPLAHEAAAHPEPRPGRRLADQLGRAARPVPRPAPGGGRAEPGLPRLLLRRQHLAHRRGHPPPVVSRGRRARRL</sequence>
<dbReference type="GO" id="GO:0050520">
    <property type="term" value="F:phosphatidylcholine synthase activity"/>
    <property type="evidence" value="ECO:0007669"/>
    <property type="project" value="UniProtKB-EC"/>
</dbReference>
<feature type="compositionally biased region" description="Basic residues" evidence="1">
    <location>
        <begin position="176"/>
        <end position="191"/>
    </location>
</feature>
<feature type="region of interest" description="Disordered" evidence="1">
    <location>
        <begin position="176"/>
        <end position="200"/>
    </location>
</feature>
<feature type="region of interest" description="Disordered" evidence="1">
    <location>
        <begin position="1"/>
        <end position="99"/>
    </location>
</feature>
<feature type="compositionally biased region" description="Basic residues" evidence="1">
    <location>
        <begin position="39"/>
        <end position="60"/>
    </location>
</feature>
<feature type="region of interest" description="Disordered" evidence="1">
    <location>
        <begin position="253"/>
        <end position="275"/>
    </location>
</feature>
<evidence type="ECO:0000256" key="1">
    <source>
        <dbReference type="SAM" id="MobiDB-lite"/>
    </source>
</evidence>
<proteinExistence type="predicted"/>
<feature type="non-terminal residue" evidence="2">
    <location>
        <position position="275"/>
    </location>
</feature>
<evidence type="ECO:0000313" key="2">
    <source>
        <dbReference type="EMBL" id="CAA9278392.1"/>
    </source>
</evidence>
<dbReference type="EC" id="2.7.8.24" evidence="2"/>
<reference evidence="2" key="1">
    <citation type="submission" date="2020-02" db="EMBL/GenBank/DDBJ databases">
        <authorList>
            <person name="Meier V. D."/>
        </authorList>
    </citation>
    <scope>NUCLEOTIDE SEQUENCE</scope>
    <source>
        <strain evidence="2">AVDCRST_MAG57</strain>
    </source>
</reference>